<comment type="caution">
    <text evidence="2">The sequence shown here is derived from an EMBL/GenBank/DDBJ whole genome shotgun (WGS) entry which is preliminary data.</text>
</comment>
<dbReference type="InterPro" id="IPR009875">
    <property type="entry name" value="PilZ_domain"/>
</dbReference>
<dbReference type="Proteomes" id="UP000189462">
    <property type="component" value="Unassembled WGS sequence"/>
</dbReference>
<dbReference type="Pfam" id="PF07238">
    <property type="entry name" value="PilZ"/>
    <property type="match status" value="1"/>
</dbReference>
<evidence type="ECO:0000313" key="3">
    <source>
        <dbReference type="Proteomes" id="UP000189462"/>
    </source>
</evidence>
<reference evidence="2 3" key="1">
    <citation type="submission" date="2017-02" db="EMBL/GenBank/DDBJ databases">
        <title>Genomic diversity within the haloalkaliphilic genus Thioalkalivibrio.</title>
        <authorList>
            <person name="Ahn A.-C."/>
            <person name="Meier-Kolthoff J."/>
            <person name="Overmars L."/>
            <person name="Richter M."/>
            <person name="Woyke T."/>
            <person name="Sorokin D.Y."/>
            <person name="Muyzer G."/>
        </authorList>
    </citation>
    <scope>NUCLEOTIDE SEQUENCE [LARGE SCALE GENOMIC DNA]</scope>
    <source>
        <strain evidence="2 3">ALJD</strain>
    </source>
</reference>
<sequence>MHSERRRHPRIPMEVDVELYCPGDEMRIVRTQDLSGGGVLLLFSEEGRPAPGTRVQVRVVGTLGGEGEQPPLVEGRVVRHLPEGIAVEFIDT</sequence>
<accession>A0A1V3NUJ0</accession>
<gene>
    <name evidence="2" type="ORF">B1C78_00725</name>
</gene>
<keyword evidence="3" id="KW-1185">Reference proteome</keyword>
<dbReference type="RefSeq" id="WP_077277231.1">
    <property type="nucleotide sequence ID" value="NZ_MVBK01000002.1"/>
</dbReference>
<dbReference type="OrthoDB" id="7063880at2"/>
<evidence type="ECO:0000313" key="2">
    <source>
        <dbReference type="EMBL" id="OOG28750.1"/>
    </source>
</evidence>
<dbReference type="SUPFAM" id="SSF141371">
    <property type="entry name" value="PilZ domain-like"/>
    <property type="match status" value="1"/>
</dbReference>
<evidence type="ECO:0000259" key="1">
    <source>
        <dbReference type="Pfam" id="PF07238"/>
    </source>
</evidence>
<proteinExistence type="predicted"/>
<protein>
    <submittedName>
        <fullName evidence="2">Pilus assembly protein PilZ</fullName>
    </submittedName>
</protein>
<dbReference type="Gene3D" id="2.40.10.220">
    <property type="entry name" value="predicted glycosyltransferase like domains"/>
    <property type="match status" value="1"/>
</dbReference>
<feature type="domain" description="PilZ" evidence="1">
    <location>
        <begin position="4"/>
        <end position="91"/>
    </location>
</feature>
<dbReference type="AlphaFoldDB" id="A0A1V3NUJ0"/>
<dbReference type="EMBL" id="MVBK01000002">
    <property type="protein sequence ID" value="OOG28750.1"/>
    <property type="molecule type" value="Genomic_DNA"/>
</dbReference>
<organism evidence="2 3">
    <name type="scientific">Thioalkalivibrio denitrificans</name>
    <dbReference type="NCBI Taxonomy" id="108003"/>
    <lineage>
        <taxon>Bacteria</taxon>
        <taxon>Pseudomonadati</taxon>
        <taxon>Pseudomonadota</taxon>
        <taxon>Gammaproteobacteria</taxon>
        <taxon>Chromatiales</taxon>
        <taxon>Ectothiorhodospiraceae</taxon>
        <taxon>Thioalkalivibrio</taxon>
    </lineage>
</organism>
<name>A0A1V3NUJ0_9GAMM</name>
<dbReference type="GO" id="GO:0035438">
    <property type="term" value="F:cyclic-di-GMP binding"/>
    <property type="evidence" value="ECO:0007669"/>
    <property type="project" value="InterPro"/>
</dbReference>